<protein>
    <submittedName>
        <fullName evidence="1">Dual specificity protein phosphatase 13 isoform B-like</fullName>
    </submittedName>
</protein>
<organism evidence="1 2">
    <name type="scientific">Platysternon megacephalum</name>
    <name type="common">big-headed turtle</name>
    <dbReference type="NCBI Taxonomy" id="55544"/>
    <lineage>
        <taxon>Eukaryota</taxon>
        <taxon>Metazoa</taxon>
        <taxon>Chordata</taxon>
        <taxon>Craniata</taxon>
        <taxon>Vertebrata</taxon>
        <taxon>Euteleostomi</taxon>
        <taxon>Archelosauria</taxon>
        <taxon>Testudinata</taxon>
        <taxon>Testudines</taxon>
        <taxon>Cryptodira</taxon>
        <taxon>Durocryptodira</taxon>
        <taxon>Testudinoidea</taxon>
        <taxon>Platysternidae</taxon>
        <taxon>Platysternon</taxon>
    </lineage>
</organism>
<name>A0A4D9EIM7_9SAUR</name>
<reference evidence="1 2" key="1">
    <citation type="submission" date="2019-04" db="EMBL/GenBank/DDBJ databases">
        <title>Draft genome of the big-headed turtle Platysternon megacephalum.</title>
        <authorList>
            <person name="Gong S."/>
        </authorList>
    </citation>
    <scope>NUCLEOTIDE SEQUENCE [LARGE SCALE GENOMIC DNA]</scope>
    <source>
        <strain evidence="1">DO16091913</strain>
        <tissue evidence="1">Muscle</tissue>
    </source>
</reference>
<reference evidence="1 2" key="2">
    <citation type="submission" date="2019-04" db="EMBL/GenBank/DDBJ databases">
        <title>The genome sequence of big-headed turtle.</title>
        <authorList>
            <person name="Gong S."/>
        </authorList>
    </citation>
    <scope>NUCLEOTIDE SEQUENCE [LARGE SCALE GENOMIC DNA]</scope>
    <source>
        <strain evidence="1">DO16091913</strain>
        <tissue evidence="1">Muscle</tissue>
    </source>
</reference>
<gene>
    <name evidence="1" type="ORF">DR999_PMT06817</name>
</gene>
<evidence type="ECO:0000313" key="2">
    <source>
        <dbReference type="Proteomes" id="UP000297703"/>
    </source>
</evidence>
<accession>A0A4D9EIM7</accession>
<dbReference type="AlphaFoldDB" id="A0A4D9EIM7"/>
<dbReference type="EMBL" id="QXTE01000045">
    <property type="protein sequence ID" value="TFK10086.1"/>
    <property type="molecule type" value="Genomic_DNA"/>
</dbReference>
<proteinExistence type="predicted"/>
<keyword evidence="2" id="KW-1185">Reference proteome</keyword>
<dbReference type="Proteomes" id="UP000297703">
    <property type="component" value="Unassembled WGS sequence"/>
</dbReference>
<comment type="caution">
    <text evidence="1">The sequence shown here is derived from an EMBL/GenBank/DDBJ whole genome shotgun (WGS) entry which is preliminary data.</text>
</comment>
<evidence type="ECO:0000313" key="1">
    <source>
        <dbReference type="EMBL" id="TFK10086.1"/>
    </source>
</evidence>
<sequence length="121" mass="13746">MVELLYLTVPINDFCNDNSTSELWDDRLPSVVLYEEMCYKLIQSPVLGVRGRGKCLAVGCYKPQIPQKQQAHSIYKVCYTLCMDQKQGERCHPQRTVMLQNTGKGHLKLLLLMAAIACHAM</sequence>